<dbReference type="RefSeq" id="WP_002774843.1">
    <property type="nucleotide sequence ID" value="NZ_JH597773.1"/>
</dbReference>
<proteinExistence type="predicted"/>
<evidence type="ECO:0000313" key="1">
    <source>
        <dbReference type="EMBL" id="EHQ08299.1"/>
    </source>
</evidence>
<evidence type="ECO:0000313" key="2">
    <source>
        <dbReference type="Proteomes" id="UP000005737"/>
    </source>
</evidence>
<accession>H2CL48</accession>
<sequence>MAYSALVRERALSLYLMGENPERIAEVLSPEHPNLSANTIRRWASDEDDRGQTWDQLRKMVDEKAVQRAATHVMDTRSRIMMQMKATVDLAHENLLKSLRKTEVKTPEQMMFALASYYKVMMQLDDEERARWTPAQAVHMLFDAMSRIPDIKNAVDANWHLLREEVAQIVDTTTRTVTVEAQAE</sequence>
<dbReference type="AlphaFoldDB" id="H2CL48"/>
<dbReference type="Proteomes" id="UP000005737">
    <property type="component" value="Unassembled WGS sequence"/>
</dbReference>
<reference evidence="1 2" key="1">
    <citation type="submission" date="2011-10" db="EMBL/GenBank/DDBJ databases">
        <title>The Improved High-Quality Draft genome of Leptonema illini DSM 21528.</title>
        <authorList>
            <consortium name="US DOE Joint Genome Institute (JGI-PGF)"/>
            <person name="Lucas S."/>
            <person name="Copeland A."/>
            <person name="Lapidus A."/>
            <person name="Glavina del Rio T."/>
            <person name="Dalin E."/>
            <person name="Tice H."/>
            <person name="Bruce D."/>
            <person name="Goodwin L."/>
            <person name="Pitluck S."/>
            <person name="Peters L."/>
            <person name="Mikhailova N."/>
            <person name="Held B."/>
            <person name="Kyrpides N."/>
            <person name="Mavromatis K."/>
            <person name="Ivanova N."/>
            <person name="Markowitz V."/>
            <person name="Cheng J.-F."/>
            <person name="Hugenholtz P."/>
            <person name="Woyke T."/>
            <person name="Wu D."/>
            <person name="Gronow S."/>
            <person name="Wellnitz S."/>
            <person name="Brambilla E.-M."/>
            <person name="Klenk H.-P."/>
            <person name="Eisen J.A."/>
        </authorList>
    </citation>
    <scope>NUCLEOTIDE SEQUENCE [LARGE SCALE GENOMIC DNA]</scope>
    <source>
        <strain evidence="1 2">DSM 21528</strain>
    </source>
</reference>
<gene>
    <name evidence="1" type="ORF">Lepil_3642</name>
</gene>
<dbReference type="STRING" id="183.GCA_002009735_02075"/>
<keyword evidence="2" id="KW-1185">Reference proteome</keyword>
<protein>
    <submittedName>
        <fullName evidence="1">Uncharacterized protein</fullName>
    </submittedName>
</protein>
<dbReference type="EMBL" id="JH597773">
    <property type="protein sequence ID" value="EHQ08299.1"/>
    <property type="molecule type" value="Genomic_DNA"/>
</dbReference>
<organism evidence="1 2">
    <name type="scientific">Leptonema illini DSM 21528</name>
    <dbReference type="NCBI Taxonomy" id="929563"/>
    <lineage>
        <taxon>Bacteria</taxon>
        <taxon>Pseudomonadati</taxon>
        <taxon>Spirochaetota</taxon>
        <taxon>Spirochaetia</taxon>
        <taxon>Leptospirales</taxon>
        <taxon>Leptospiraceae</taxon>
        <taxon>Leptonema</taxon>
    </lineage>
</organism>
<name>H2CL48_9LEPT</name>
<dbReference type="HOGENOM" id="CLU_1466487_0_0_12"/>